<dbReference type="Gene3D" id="3.30.457.10">
    <property type="entry name" value="Copper amine oxidase-like, N-terminal domain"/>
    <property type="match status" value="1"/>
</dbReference>
<gene>
    <name evidence="3" type="ORF">ACFQWB_01300</name>
</gene>
<dbReference type="InterPro" id="IPR012854">
    <property type="entry name" value="Cu_amine_oxidase-like_N"/>
</dbReference>
<feature type="chain" id="PRO_5047304837" evidence="1">
    <location>
        <begin position="30"/>
        <end position="607"/>
    </location>
</feature>
<feature type="domain" description="Copper amine oxidase-like N-terminal" evidence="2">
    <location>
        <begin position="52"/>
        <end position="151"/>
    </location>
</feature>
<evidence type="ECO:0000259" key="2">
    <source>
        <dbReference type="Pfam" id="PF07833"/>
    </source>
</evidence>
<dbReference type="SUPFAM" id="SSF53850">
    <property type="entry name" value="Periplasmic binding protein-like II"/>
    <property type="match status" value="1"/>
</dbReference>
<keyword evidence="1" id="KW-0732">Signal</keyword>
<keyword evidence="4" id="KW-1185">Reference proteome</keyword>
<dbReference type="InterPro" id="IPR036582">
    <property type="entry name" value="Mao_N_sf"/>
</dbReference>
<dbReference type="SUPFAM" id="SSF55383">
    <property type="entry name" value="Copper amine oxidase, domain N"/>
    <property type="match status" value="1"/>
</dbReference>
<accession>A0ABW2V1D1</accession>
<evidence type="ECO:0000313" key="4">
    <source>
        <dbReference type="Proteomes" id="UP001596528"/>
    </source>
</evidence>
<dbReference type="EMBL" id="JBHTGQ010000002">
    <property type="protein sequence ID" value="MFC7748581.1"/>
    <property type="molecule type" value="Genomic_DNA"/>
</dbReference>
<reference evidence="4" key="1">
    <citation type="journal article" date="2019" name="Int. J. Syst. Evol. Microbiol.">
        <title>The Global Catalogue of Microorganisms (GCM) 10K type strain sequencing project: providing services to taxonomists for standard genome sequencing and annotation.</title>
        <authorList>
            <consortium name="The Broad Institute Genomics Platform"/>
            <consortium name="The Broad Institute Genome Sequencing Center for Infectious Disease"/>
            <person name="Wu L."/>
            <person name="Ma J."/>
        </authorList>
    </citation>
    <scope>NUCLEOTIDE SEQUENCE [LARGE SCALE GENOMIC DNA]</scope>
    <source>
        <strain evidence="4">JCM 18657</strain>
    </source>
</reference>
<evidence type="ECO:0000313" key="3">
    <source>
        <dbReference type="EMBL" id="MFC7748581.1"/>
    </source>
</evidence>
<dbReference type="Pfam" id="PF07833">
    <property type="entry name" value="Cu_amine_oxidN1"/>
    <property type="match status" value="1"/>
</dbReference>
<organism evidence="3 4">
    <name type="scientific">Paenibacillus thermoaerophilus</name>
    <dbReference type="NCBI Taxonomy" id="1215385"/>
    <lineage>
        <taxon>Bacteria</taxon>
        <taxon>Bacillati</taxon>
        <taxon>Bacillota</taxon>
        <taxon>Bacilli</taxon>
        <taxon>Bacillales</taxon>
        <taxon>Paenibacillaceae</taxon>
        <taxon>Paenibacillus</taxon>
    </lineage>
</organism>
<protein>
    <submittedName>
        <fullName evidence="3">Stalk domain-containing protein</fullName>
    </submittedName>
</protein>
<name>A0ABW2V1D1_9BACL</name>
<dbReference type="Gene3D" id="3.40.190.10">
    <property type="entry name" value="Periplasmic binding protein-like II"/>
    <property type="match status" value="2"/>
</dbReference>
<dbReference type="RefSeq" id="WP_138787639.1">
    <property type="nucleotide sequence ID" value="NZ_JBHTGQ010000002.1"/>
</dbReference>
<sequence>MRKQRKAFTCGLTVAAAALVLPVAAGAQAAEPSSPPVVSVRVEGGTGASLSSPARLSDSTAMVPLRELMESLGYSVGWDDEAGKALVYRPGTGIRAEVHPNGEYAVTNDGLLRLTVAAYIGEDGRMWAPLRPFAEWAGAEVKWDADRWAVTVVPGVKTIPIRLFANSGEGGPPSPEKLSAYAKETWKADFQFTFVPAEHYTAKAMVMIAAGVPDDLMMIDQTVNFNDELYQSVFHNLTPLLNDTPELMKRVERAKNRLRVIDGNVYSLPAANHPNNALFPAVRQDWLDRLGLETPETMDELYETLVKFRDRDADGNGKHDTLPIAAYLGPNDLGSLKWVEQVFTGAPDRFSLKDGVVVDHLVGSGQREALKWLAKAYAAGLIHSEFAVQTKSQALNEAKENRSGLTAMTIEEAAAWTAETLRASPDSRNSQQWWVPLPGLAPAEGGKRAVPWRSASPAPGYSISRFATTAEAKAFLAVYEQALLQAERGWDEAGFEPEEAEAAKLVFGDASLTDGSVAALPPALAEAYAQSAEAWERQSYADIELPLAAWIAANRPEYAETNQKLLQTKIKVILGAASLEDWDEAVAQLTASEEYKTMIAEMNAALK</sequence>
<evidence type="ECO:0000256" key="1">
    <source>
        <dbReference type="SAM" id="SignalP"/>
    </source>
</evidence>
<proteinExistence type="predicted"/>
<comment type="caution">
    <text evidence="3">The sequence shown here is derived from an EMBL/GenBank/DDBJ whole genome shotgun (WGS) entry which is preliminary data.</text>
</comment>
<dbReference type="Proteomes" id="UP001596528">
    <property type="component" value="Unassembled WGS sequence"/>
</dbReference>
<feature type="signal peptide" evidence="1">
    <location>
        <begin position="1"/>
        <end position="29"/>
    </location>
</feature>